<organism evidence="1 2">
    <name type="scientific">Mycena citricolor</name>
    <dbReference type="NCBI Taxonomy" id="2018698"/>
    <lineage>
        <taxon>Eukaryota</taxon>
        <taxon>Fungi</taxon>
        <taxon>Dikarya</taxon>
        <taxon>Basidiomycota</taxon>
        <taxon>Agaricomycotina</taxon>
        <taxon>Agaricomycetes</taxon>
        <taxon>Agaricomycetidae</taxon>
        <taxon>Agaricales</taxon>
        <taxon>Marasmiineae</taxon>
        <taxon>Mycenaceae</taxon>
        <taxon>Mycena</taxon>
    </lineage>
</organism>
<dbReference type="AlphaFoldDB" id="A0AAD2HZA0"/>
<protein>
    <submittedName>
        <fullName evidence="1">Uncharacterized protein</fullName>
    </submittedName>
</protein>
<reference evidence="1" key="1">
    <citation type="submission" date="2023-11" db="EMBL/GenBank/DDBJ databases">
        <authorList>
            <person name="De Vega J J."/>
            <person name="De Vega J J."/>
        </authorList>
    </citation>
    <scope>NUCLEOTIDE SEQUENCE</scope>
</reference>
<sequence>MFGTATFPVITSVSPSTSDIALFVVYSSSLSLSAGPAYTSTTASRSWAPVFRSQTNPCQSLADNSKINSTRGCRTHCAASTIHRL</sequence>
<comment type="caution">
    <text evidence="1">The sequence shown here is derived from an EMBL/GenBank/DDBJ whole genome shotgun (WGS) entry which is preliminary data.</text>
</comment>
<name>A0AAD2HZA0_9AGAR</name>
<keyword evidence="2" id="KW-1185">Reference proteome</keyword>
<evidence type="ECO:0000313" key="1">
    <source>
        <dbReference type="EMBL" id="CAK5284060.1"/>
    </source>
</evidence>
<accession>A0AAD2HZA0</accession>
<dbReference type="EMBL" id="CAVNYO010000478">
    <property type="protein sequence ID" value="CAK5284060.1"/>
    <property type="molecule type" value="Genomic_DNA"/>
</dbReference>
<gene>
    <name evidence="1" type="ORF">MYCIT1_LOCUS37053</name>
</gene>
<evidence type="ECO:0000313" key="2">
    <source>
        <dbReference type="Proteomes" id="UP001295794"/>
    </source>
</evidence>
<dbReference type="Proteomes" id="UP001295794">
    <property type="component" value="Unassembled WGS sequence"/>
</dbReference>
<proteinExistence type="predicted"/>